<feature type="compositionally biased region" description="Basic residues" evidence="2">
    <location>
        <begin position="556"/>
        <end position="566"/>
    </location>
</feature>
<dbReference type="Proteomes" id="UP001150062">
    <property type="component" value="Unassembled WGS sequence"/>
</dbReference>
<dbReference type="PROSITE" id="PS50010">
    <property type="entry name" value="DH_2"/>
    <property type="match status" value="1"/>
</dbReference>
<feature type="compositionally biased region" description="Polar residues" evidence="2">
    <location>
        <begin position="1278"/>
        <end position="1295"/>
    </location>
</feature>
<feature type="domain" description="PH" evidence="3">
    <location>
        <begin position="1149"/>
        <end position="1261"/>
    </location>
</feature>
<proteinExistence type="predicted"/>
<sequence length="1328" mass="157548">MNHNRKKEKTKTKRKTKSINDRKLRSTVTSNHKPKTLQDETPIKMVGMKEMKNKKITTSNKKTPKGSKFSQMKRRKTETSKSDQKKKKLVSNFFRSRSNKTLPKKTKVSEKNKPLTHHTRSPQSTTKKLKSKSSKNLLKKKPLKAKRLSQSPRSPRTPLSPNVKQFQDFTTCTTLEKIELKLEEMEKVRNNSAKITKLKTLLKSVARSMDRLYLQNEKEKKKFKKHQEEMLFFESTIDEFDQEKKERENKIKLILQERADLVELVESSTKMLNLKATELMKKEQHILKLEKKIFDDTTLINKLKQKNHNLIKDKKKKKINHDNNSGHNGIQNSHTNSQITKLQLAKLLKDISSTEKYDSKISISDENDSLLGQLRNLLISQQDTITKIRKQTKKKDKQLTLQSKHYQTENKNLLKELHLRNKKIDRLKKLLLKYEQRNLKNSNGKKKAGQGNNKEMKKMKSIFKDLESLRSNRPKTKKKYNRDMSTLLDKKKKKKRNNLQKKYSRKSRTVNNKNYEEFVQMKEQMEKEGKDLDNFDFKTNLKKLGKKSKDKENSKKGKTKFKIGKKRVNEKEEKERNIENEQLQENVMNHEKKNDQEKEIQDGEIQNQDNVNENENEKEKENNESNDESDEMTKEKKNYEKKEENNIKDIRETGEYKEHQVIEKTEKNDGVSRNKKQKDNDENEVMGENIENIKGSKNTNQIQKHIKTQTEEEENEKKKYGNTEKEQVHGQGKEQKKENEKDDEEKNTMKDENFEYKGLLERFEKKKENEDEEKINSTTNEENEENEEKTKKDNKLNKFIEIFEKKENEDKGYEELKKKNEEIEKEIIKQKQNKLKMLLQLFENNSLIEEKPMKVVEKEKERERERGKKMETEKKPKLPSRKYRTLQNNNQKKAYLNPKDVKEKETQKIIVTEKQAATNIQALFRGYQKRKKFKKLEKRIKICNEILGTEREYISRIKTLLESYLIPIIHNEFIEGDDVKYLKNELEMILGLSKKILILLETGVPKVNYTQTDEIGKIFKNISPAMIVYTAYVNRYSTLFTLTKEARTKNLIFDEFLYTQKLQEKSKLGLFDLLIAPIQRVPRYLLLLKELLKYSEQDHPDYKYLESALESISKQANILNESKREFTKIQKVFKISQKLRNCKNFNLLDTPSRCFIKKNEIKNIVDKRIKNRVGILFTDLILIIQIKKKKLKFQKNKENKAYDLKNIFYINKATQLIRTKQNDDLFFLLNDKNNIQNDLILMATSIENRDQWIQDIEKIIEKNSQNQFLPSSSSSDSLDNILTNDKNLNNSSEKQSNIEDGQKLKRKSTVRLKWNIGRKKPLPEEEKI</sequence>
<feature type="region of interest" description="Disordered" evidence="2">
    <location>
        <begin position="317"/>
        <end position="337"/>
    </location>
</feature>
<dbReference type="InterPro" id="IPR000219">
    <property type="entry name" value="DH_dom"/>
</dbReference>
<dbReference type="Gene3D" id="1.20.5.190">
    <property type="match status" value="1"/>
</dbReference>
<dbReference type="SUPFAM" id="SSF48065">
    <property type="entry name" value="DBL homology domain (DH-domain)"/>
    <property type="match status" value="1"/>
</dbReference>
<feature type="domain" description="DH" evidence="4">
    <location>
        <begin position="938"/>
        <end position="1122"/>
    </location>
</feature>
<dbReference type="PANTHER" id="PTHR12673">
    <property type="entry name" value="FACIOGENITAL DYSPLASIA PROTEIN"/>
    <property type="match status" value="1"/>
</dbReference>
<reference evidence="5" key="1">
    <citation type="submission" date="2022-08" db="EMBL/GenBank/DDBJ databases">
        <title>Novel sulfate-reducing endosymbionts in the free-living metamonad Anaeramoeba.</title>
        <authorList>
            <person name="Jerlstrom-Hultqvist J."/>
            <person name="Cepicka I."/>
            <person name="Gallot-Lavallee L."/>
            <person name="Salas-Leiva D."/>
            <person name="Curtis B.A."/>
            <person name="Zahonova K."/>
            <person name="Pipaliya S."/>
            <person name="Dacks J."/>
            <person name="Roger A.J."/>
        </authorList>
    </citation>
    <scope>NUCLEOTIDE SEQUENCE</scope>
    <source>
        <strain evidence="5">Schooner1</strain>
    </source>
</reference>
<dbReference type="PANTHER" id="PTHR12673:SF159">
    <property type="entry name" value="LD03170P"/>
    <property type="match status" value="1"/>
</dbReference>
<feature type="compositionally biased region" description="Basic residues" evidence="2">
    <location>
        <begin position="490"/>
        <end position="508"/>
    </location>
</feature>
<feature type="compositionally biased region" description="Basic and acidic residues" evidence="2">
    <location>
        <begin position="567"/>
        <end position="579"/>
    </location>
</feature>
<dbReference type="InterPro" id="IPR000048">
    <property type="entry name" value="IQ_motif_EF-hand-BS"/>
</dbReference>
<gene>
    <name evidence="5" type="ORF">M0813_14675</name>
</gene>
<feature type="compositionally biased region" description="Basic and acidic residues" evidence="2">
    <location>
        <begin position="36"/>
        <end position="53"/>
    </location>
</feature>
<feature type="compositionally biased region" description="Polar residues" evidence="2">
    <location>
        <begin position="150"/>
        <end position="163"/>
    </location>
</feature>
<feature type="region of interest" description="Disordered" evidence="2">
    <location>
        <begin position="857"/>
        <end position="879"/>
    </location>
</feature>
<dbReference type="PROSITE" id="PS00741">
    <property type="entry name" value="DH_1"/>
    <property type="match status" value="1"/>
</dbReference>
<dbReference type="Gene3D" id="2.30.29.30">
    <property type="entry name" value="Pleckstrin-homology domain (PH domain)/Phosphotyrosine-binding domain (PTB)"/>
    <property type="match status" value="1"/>
</dbReference>
<feature type="region of interest" description="Disordered" evidence="2">
    <location>
        <begin position="1267"/>
        <end position="1304"/>
    </location>
</feature>
<evidence type="ECO:0000256" key="1">
    <source>
        <dbReference type="SAM" id="Coils"/>
    </source>
</evidence>
<feature type="coiled-coil region" evidence="1">
    <location>
        <begin position="175"/>
        <end position="257"/>
    </location>
</feature>
<protein>
    <submittedName>
        <fullName evidence="5">Faciogenital dysplasia protein</fullName>
    </submittedName>
</protein>
<name>A0ABQ8Z537_9EUKA</name>
<evidence type="ECO:0000313" key="5">
    <source>
        <dbReference type="EMBL" id="KAJ6251990.1"/>
    </source>
</evidence>
<comment type="caution">
    <text evidence="5">The sequence shown here is derived from an EMBL/GenBank/DDBJ whole genome shotgun (WGS) entry which is preliminary data.</text>
</comment>
<dbReference type="PROSITE" id="PS50096">
    <property type="entry name" value="IQ"/>
    <property type="match status" value="1"/>
</dbReference>
<feature type="region of interest" description="Disordered" evidence="2">
    <location>
        <begin position="1"/>
        <end position="163"/>
    </location>
</feature>
<dbReference type="EMBL" id="JAOAOG010000051">
    <property type="protein sequence ID" value="KAJ6251990.1"/>
    <property type="molecule type" value="Genomic_DNA"/>
</dbReference>
<dbReference type="Pfam" id="PF00612">
    <property type="entry name" value="IQ"/>
    <property type="match status" value="1"/>
</dbReference>
<dbReference type="Pfam" id="PF00621">
    <property type="entry name" value="RhoGEF"/>
    <property type="match status" value="1"/>
</dbReference>
<dbReference type="InterPro" id="IPR051092">
    <property type="entry name" value="FYVE_RhoGEF_PH"/>
</dbReference>
<feature type="region of interest" description="Disordered" evidence="2">
    <location>
        <begin position="545"/>
        <end position="794"/>
    </location>
</feature>
<dbReference type="PROSITE" id="PS50003">
    <property type="entry name" value="PH_DOMAIN"/>
    <property type="match status" value="1"/>
</dbReference>
<feature type="compositionally biased region" description="Basic and acidic residues" evidence="2">
    <location>
        <begin position="588"/>
        <end position="601"/>
    </location>
</feature>
<keyword evidence="6" id="KW-1185">Reference proteome</keyword>
<dbReference type="Gene3D" id="1.20.900.10">
    <property type="entry name" value="Dbl homology (DH) domain"/>
    <property type="match status" value="1"/>
</dbReference>
<accession>A0ABQ8Z537</accession>
<keyword evidence="1" id="KW-0175">Coiled coil</keyword>
<dbReference type="InterPro" id="IPR011993">
    <property type="entry name" value="PH-like_dom_sf"/>
</dbReference>
<evidence type="ECO:0000313" key="6">
    <source>
        <dbReference type="Proteomes" id="UP001150062"/>
    </source>
</evidence>
<feature type="compositionally biased region" description="Basic and acidic residues" evidence="2">
    <location>
        <begin position="857"/>
        <end position="876"/>
    </location>
</feature>
<evidence type="ECO:0000259" key="4">
    <source>
        <dbReference type="PROSITE" id="PS50010"/>
    </source>
</evidence>
<feature type="compositionally biased region" description="Polar residues" evidence="2">
    <location>
        <begin position="325"/>
        <end position="337"/>
    </location>
</feature>
<dbReference type="SUPFAM" id="SSF50729">
    <property type="entry name" value="PH domain-like"/>
    <property type="match status" value="1"/>
</dbReference>
<feature type="compositionally biased region" description="Basic and acidic residues" evidence="2">
    <location>
        <begin position="631"/>
        <end position="680"/>
    </location>
</feature>
<feature type="compositionally biased region" description="Basic and acidic residues" evidence="2">
    <location>
        <begin position="715"/>
        <end position="769"/>
    </location>
</feature>
<evidence type="ECO:0000259" key="3">
    <source>
        <dbReference type="PROSITE" id="PS50003"/>
    </source>
</evidence>
<dbReference type="SMART" id="SM00325">
    <property type="entry name" value="RhoGEF"/>
    <property type="match status" value="1"/>
</dbReference>
<feature type="compositionally biased region" description="Basic residues" evidence="2">
    <location>
        <begin position="1"/>
        <end position="17"/>
    </location>
</feature>
<organism evidence="5 6">
    <name type="scientific">Anaeramoeba flamelloides</name>
    <dbReference type="NCBI Taxonomy" id="1746091"/>
    <lineage>
        <taxon>Eukaryota</taxon>
        <taxon>Metamonada</taxon>
        <taxon>Anaeramoebidae</taxon>
        <taxon>Anaeramoeba</taxon>
    </lineage>
</organism>
<dbReference type="SMART" id="SM00015">
    <property type="entry name" value="IQ"/>
    <property type="match status" value="1"/>
</dbReference>
<evidence type="ECO:0000256" key="2">
    <source>
        <dbReference type="SAM" id="MobiDB-lite"/>
    </source>
</evidence>
<feature type="compositionally biased region" description="Basic residues" evidence="2">
    <location>
        <begin position="127"/>
        <end position="147"/>
    </location>
</feature>
<dbReference type="InterPro" id="IPR035899">
    <property type="entry name" value="DBL_dom_sf"/>
</dbReference>
<dbReference type="InterPro" id="IPR001849">
    <property type="entry name" value="PH_domain"/>
</dbReference>
<dbReference type="InterPro" id="IPR001331">
    <property type="entry name" value="GDS_CDC24_CS"/>
</dbReference>
<feature type="region of interest" description="Disordered" evidence="2">
    <location>
        <begin position="465"/>
        <end position="515"/>
    </location>
</feature>